<dbReference type="InterPro" id="IPR010473">
    <property type="entry name" value="GTPase-bd"/>
</dbReference>
<evidence type="ECO:0000256" key="1">
    <source>
        <dbReference type="ARBA" id="ARBA00008214"/>
    </source>
</evidence>
<evidence type="ECO:0000256" key="3">
    <source>
        <dbReference type="SAM" id="Coils"/>
    </source>
</evidence>
<dbReference type="GO" id="GO:0005884">
    <property type="term" value="C:actin filament"/>
    <property type="evidence" value="ECO:0007669"/>
    <property type="project" value="TreeGrafter"/>
</dbReference>
<dbReference type="SUPFAM" id="SSF101447">
    <property type="entry name" value="Formin homology 2 domain (FH2 domain)"/>
    <property type="match status" value="1"/>
</dbReference>
<dbReference type="Gene3D" id="6.10.30.30">
    <property type="match status" value="1"/>
</dbReference>
<keyword evidence="9" id="KW-1185">Reference proteome</keyword>
<feature type="coiled-coil region" evidence="3">
    <location>
        <begin position="1017"/>
        <end position="1046"/>
    </location>
</feature>
<feature type="region of interest" description="Disordered" evidence="4">
    <location>
        <begin position="1"/>
        <end position="65"/>
    </location>
</feature>
<feature type="coiled-coil region" evidence="3">
    <location>
        <begin position="914"/>
        <end position="941"/>
    </location>
</feature>
<dbReference type="AlphaFoldDB" id="A0A210QAN3"/>
<feature type="coiled-coil region" evidence="3">
    <location>
        <begin position="453"/>
        <end position="501"/>
    </location>
</feature>
<evidence type="ECO:0000259" key="6">
    <source>
        <dbReference type="PROSITE" id="PS51232"/>
    </source>
</evidence>
<dbReference type="PROSITE" id="PS51444">
    <property type="entry name" value="FH2"/>
    <property type="match status" value="1"/>
</dbReference>
<feature type="region of interest" description="Disordered" evidence="4">
    <location>
        <begin position="528"/>
        <end position="632"/>
    </location>
</feature>
<feature type="compositionally biased region" description="Pro residues" evidence="4">
    <location>
        <begin position="540"/>
        <end position="626"/>
    </location>
</feature>
<dbReference type="InterPro" id="IPR042201">
    <property type="entry name" value="FH2_Formin_sf"/>
</dbReference>
<dbReference type="InterPro" id="IPR016024">
    <property type="entry name" value="ARM-type_fold"/>
</dbReference>
<dbReference type="InterPro" id="IPR015425">
    <property type="entry name" value="FH2_Formin"/>
</dbReference>
<feature type="domain" description="DAD" evidence="5">
    <location>
        <begin position="1054"/>
        <end position="1085"/>
    </location>
</feature>
<dbReference type="InterPro" id="IPR010472">
    <property type="entry name" value="FH3_dom"/>
</dbReference>
<comment type="caution">
    <text evidence="8">The sequence shown here is derived from an EMBL/GenBank/DDBJ whole genome shotgun (WGS) entry which is preliminary data.</text>
</comment>
<feature type="compositionally biased region" description="Polar residues" evidence="4">
    <location>
        <begin position="34"/>
        <end position="55"/>
    </location>
</feature>
<dbReference type="STRING" id="6573.A0A210QAN3"/>
<dbReference type="InterPro" id="IPR044933">
    <property type="entry name" value="DIA_GBD_sf"/>
</dbReference>
<dbReference type="Pfam" id="PF06371">
    <property type="entry name" value="Drf_GBD"/>
    <property type="match status" value="1"/>
</dbReference>
<sequence>MQRGRESKKSKFKPKLDKVGGTFRLGSKDKAKSKSSTYSGRLPSTTESEETNGSQYGFGPQQDGISTLSDKEVTEKFEQMLDDMNLTEEKKDPLRKKDLNLKRSMLAMQWKGAVKKSGDLDSAGSFVAELRNADLKGEKRLRVLESLRVSLTSNPVSWVSEFGLNGLNAILRNLTYCCDSKTERKSTYECVRCLKAYMNNKCGLVNIINHEEALTILSRTVDPSDPNTMLEAVRLLAAVCLVPPDGHEKALEGITVCGEIRARDRFIPVIMGLGMRDNQPMQVACIQLVNAIISTPDDLDFRIHLRNEFMRTGLIDLIGWLDKQEDDELKTHVQIFHDHKEEDFEEFSHRYDNVRIEFEDTRQCFELVANSVKDTIAEPYFLSIMQHLLCIRDDVYSRPQYYKLIEECVTQIVLHRSGTDPDFRHTKRFEVDVDPLLSSLEDKSKFEDAEVSIVEMNSKLETAITAKQEYEARAMTLEERVKKYEEELVTMKEKVKLYQLTSVSSGSVSESSTMDGPCAELRLGIGDTISNSKALGGPGGGPPPPPPPPFPGGGPPAPPPPPPPPGMGGGPPPPPPPPMFGGGIPPPPPPPGMGGPPPPPPPPGTPRPPGAPPPPFSPAAPSPPVNVLPHGMQPKKKYEVGAQTKRINWNKVNLKNIEKDSFWVTAKEQKFENDDIFQGLVENFGTLSKTKKLDTTENTEKKKISKKTKELKVLEGKAAQNLSILLGSIKVPYEEIRRRILVVDEANLSTALLEQLIRYMPEPEQINKLASFKDQYADLAESEQFTVTISSIKRITPRLKSILFKMNFPELVSEIKPGLVAAIEACEEVKNSRKFTSLLELILFMGNYLNAGSRNAQSVGFELSYLSKLHNTKSQDGKTTLVHYLANVVEQQHPELLTFPEELSYIDKAARVSDEMLQKNIRQMEKSLDQLELDVKNQSKLAMEGDKFPDVMNVFLTTAREQQSVLSGMCKKMDNLYKGMAKFYAFDVKKYTMDEFFGDLKTFKEQFVEAVKDNIKTRETLEKIRRAKEAKERAQKEKEAKIARKKALVDVTIDDDQEGVIDNLMDALKTGSAFNKGRDGKRRTPRAAGAERRAQLSRSRSRQNLLQVDNSTVREISFDDVLKSDTPPRERTTVPVEKPRERKRERRKPSEGESEAEKLLARLKEL</sequence>
<dbReference type="GO" id="GO:0031267">
    <property type="term" value="F:small GTPase binding"/>
    <property type="evidence" value="ECO:0007669"/>
    <property type="project" value="InterPro"/>
</dbReference>
<gene>
    <name evidence="8" type="ORF">KP79_PYT13041</name>
</gene>
<protein>
    <submittedName>
        <fullName evidence="8">Protein diaphanous-like 3</fullName>
    </submittedName>
</protein>
<dbReference type="Proteomes" id="UP000242188">
    <property type="component" value="Unassembled WGS sequence"/>
</dbReference>
<dbReference type="Gene3D" id="1.20.58.2220">
    <property type="entry name" value="Formin, FH2 domain"/>
    <property type="match status" value="1"/>
</dbReference>
<dbReference type="GO" id="GO:0003779">
    <property type="term" value="F:actin binding"/>
    <property type="evidence" value="ECO:0007669"/>
    <property type="project" value="InterPro"/>
</dbReference>
<dbReference type="Gene3D" id="1.25.10.10">
    <property type="entry name" value="Leucine-rich Repeat Variant"/>
    <property type="match status" value="1"/>
</dbReference>
<feature type="domain" description="FH2" evidence="7">
    <location>
        <begin position="634"/>
        <end position="1033"/>
    </location>
</feature>
<feature type="compositionally biased region" description="Basic and acidic residues" evidence="4">
    <location>
        <begin position="1"/>
        <end position="18"/>
    </location>
</feature>
<dbReference type="PANTHER" id="PTHR45691:SF6">
    <property type="entry name" value="PROTEIN DIAPHANOUS"/>
    <property type="match status" value="1"/>
</dbReference>
<dbReference type="SMART" id="SM00498">
    <property type="entry name" value="FH2"/>
    <property type="match status" value="1"/>
</dbReference>
<keyword evidence="2 3" id="KW-0175">Coiled coil</keyword>
<dbReference type="PANTHER" id="PTHR45691">
    <property type="entry name" value="PROTEIN DIAPHANOUS"/>
    <property type="match status" value="1"/>
</dbReference>
<dbReference type="GO" id="GO:0030041">
    <property type="term" value="P:actin filament polymerization"/>
    <property type="evidence" value="ECO:0007669"/>
    <property type="project" value="TreeGrafter"/>
</dbReference>
<dbReference type="Gene3D" id="1.10.20.40">
    <property type="entry name" value="Formin, diaphanous GTPase-binding domain"/>
    <property type="match status" value="1"/>
</dbReference>
<dbReference type="PROSITE" id="PS51232">
    <property type="entry name" value="GBD_FH3"/>
    <property type="match status" value="1"/>
</dbReference>
<evidence type="ECO:0000259" key="5">
    <source>
        <dbReference type="PROSITE" id="PS51231"/>
    </source>
</evidence>
<evidence type="ECO:0000313" key="8">
    <source>
        <dbReference type="EMBL" id="OWF45792.1"/>
    </source>
</evidence>
<dbReference type="Gene3D" id="1.10.238.150">
    <property type="entry name" value="Formin, FH3 diaphanous domain"/>
    <property type="match status" value="1"/>
</dbReference>
<dbReference type="InterPro" id="IPR011989">
    <property type="entry name" value="ARM-like"/>
</dbReference>
<reference evidence="8 9" key="1">
    <citation type="journal article" date="2017" name="Nat. Ecol. Evol.">
        <title>Scallop genome provides insights into evolution of bilaterian karyotype and development.</title>
        <authorList>
            <person name="Wang S."/>
            <person name="Zhang J."/>
            <person name="Jiao W."/>
            <person name="Li J."/>
            <person name="Xun X."/>
            <person name="Sun Y."/>
            <person name="Guo X."/>
            <person name="Huan P."/>
            <person name="Dong B."/>
            <person name="Zhang L."/>
            <person name="Hu X."/>
            <person name="Sun X."/>
            <person name="Wang J."/>
            <person name="Zhao C."/>
            <person name="Wang Y."/>
            <person name="Wang D."/>
            <person name="Huang X."/>
            <person name="Wang R."/>
            <person name="Lv J."/>
            <person name="Li Y."/>
            <person name="Zhang Z."/>
            <person name="Liu B."/>
            <person name="Lu W."/>
            <person name="Hui Y."/>
            <person name="Liang J."/>
            <person name="Zhou Z."/>
            <person name="Hou R."/>
            <person name="Li X."/>
            <person name="Liu Y."/>
            <person name="Li H."/>
            <person name="Ning X."/>
            <person name="Lin Y."/>
            <person name="Zhao L."/>
            <person name="Xing Q."/>
            <person name="Dou J."/>
            <person name="Li Y."/>
            <person name="Mao J."/>
            <person name="Guo H."/>
            <person name="Dou H."/>
            <person name="Li T."/>
            <person name="Mu C."/>
            <person name="Jiang W."/>
            <person name="Fu Q."/>
            <person name="Fu X."/>
            <person name="Miao Y."/>
            <person name="Liu J."/>
            <person name="Yu Q."/>
            <person name="Li R."/>
            <person name="Liao H."/>
            <person name="Li X."/>
            <person name="Kong Y."/>
            <person name="Jiang Z."/>
            <person name="Chourrout D."/>
            <person name="Li R."/>
            <person name="Bao Z."/>
        </authorList>
    </citation>
    <scope>NUCLEOTIDE SEQUENCE [LARGE SCALE GENOMIC DNA]</scope>
    <source>
        <strain evidence="8 9">PY_sf001</strain>
    </source>
</reference>
<evidence type="ECO:0000256" key="4">
    <source>
        <dbReference type="SAM" id="MobiDB-lite"/>
    </source>
</evidence>
<dbReference type="SMART" id="SM01139">
    <property type="entry name" value="Drf_FH3"/>
    <property type="match status" value="1"/>
</dbReference>
<dbReference type="OrthoDB" id="1104827at2759"/>
<feature type="domain" description="GBD/FH3" evidence="6">
    <location>
        <begin position="65"/>
        <end position="420"/>
    </location>
</feature>
<organism evidence="8 9">
    <name type="scientific">Mizuhopecten yessoensis</name>
    <name type="common">Japanese scallop</name>
    <name type="synonym">Patinopecten yessoensis</name>
    <dbReference type="NCBI Taxonomy" id="6573"/>
    <lineage>
        <taxon>Eukaryota</taxon>
        <taxon>Metazoa</taxon>
        <taxon>Spiralia</taxon>
        <taxon>Lophotrochozoa</taxon>
        <taxon>Mollusca</taxon>
        <taxon>Bivalvia</taxon>
        <taxon>Autobranchia</taxon>
        <taxon>Pteriomorphia</taxon>
        <taxon>Pectinida</taxon>
        <taxon>Pectinoidea</taxon>
        <taxon>Pectinidae</taxon>
        <taxon>Mizuhopecten</taxon>
    </lineage>
</organism>
<feature type="region of interest" description="Disordered" evidence="4">
    <location>
        <begin position="1119"/>
        <end position="1166"/>
    </location>
</feature>
<evidence type="ECO:0000313" key="9">
    <source>
        <dbReference type="Proteomes" id="UP000242188"/>
    </source>
</evidence>
<name>A0A210QAN3_MIZYE</name>
<dbReference type="PROSITE" id="PS51231">
    <property type="entry name" value="DAD"/>
    <property type="match status" value="1"/>
</dbReference>
<dbReference type="InterPro" id="IPR014768">
    <property type="entry name" value="GBD/FH3_dom"/>
</dbReference>
<evidence type="ECO:0000259" key="7">
    <source>
        <dbReference type="PROSITE" id="PS51444"/>
    </source>
</evidence>
<proteinExistence type="inferred from homology"/>
<dbReference type="InterPro" id="IPR051412">
    <property type="entry name" value="Formin_Homology_Diaphanous_sf"/>
</dbReference>
<accession>A0A210QAN3</accession>
<dbReference type="EMBL" id="NEDP02004404">
    <property type="protein sequence ID" value="OWF45792.1"/>
    <property type="molecule type" value="Genomic_DNA"/>
</dbReference>
<feature type="compositionally biased region" description="Low complexity" evidence="4">
    <location>
        <begin position="1096"/>
        <end position="1107"/>
    </location>
</feature>
<evidence type="ECO:0000256" key="2">
    <source>
        <dbReference type="ARBA" id="ARBA00023054"/>
    </source>
</evidence>
<dbReference type="Pfam" id="PF06367">
    <property type="entry name" value="Drf_FH3"/>
    <property type="match status" value="1"/>
</dbReference>
<dbReference type="SUPFAM" id="SSF48371">
    <property type="entry name" value="ARM repeat"/>
    <property type="match status" value="1"/>
</dbReference>
<feature type="region of interest" description="Disordered" evidence="4">
    <location>
        <begin position="1071"/>
        <end position="1107"/>
    </location>
</feature>
<dbReference type="InterPro" id="IPR014767">
    <property type="entry name" value="DAD_dom"/>
</dbReference>
<dbReference type="SMART" id="SM01140">
    <property type="entry name" value="Drf_GBD"/>
    <property type="match status" value="1"/>
</dbReference>
<dbReference type="Gene3D" id="1.20.58.630">
    <property type="match status" value="1"/>
</dbReference>
<dbReference type="Pfam" id="PF02181">
    <property type="entry name" value="FH2"/>
    <property type="match status" value="1"/>
</dbReference>
<comment type="similarity">
    <text evidence="1">Belongs to the formin homology family. Diaphanous subfamily.</text>
</comment>